<evidence type="ECO:0000256" key="1">
    <source>
        <dbReference type="SAM" id="SignalP"/>
    </source>
</evidence>
<reference evidence="3 4" key="1">
    <citation type="submission" date="2023-08" db="EMBL/GenBank/DDBJ databases">
        <authorList>
            <person name="Folkvardsen B D."/>
            <person name="Norman A."/>
        </authorList>
    </citation>
    <scope>NUCLEOTIDE SEQUENCE [LARGE SCALE GENOMIC DNA]</scope>
    <source>
        <strain evidence="3 4">Mu0050</strain>
    </source>
</reference>
<dbReference type="GO" id="GO:0016787">
    <property type="term" value="F:hydrolase activity"/>
    <property type="evidence" value="ECO:0007669"/>
    <property type="project" value="UniProtKB-KW"/>
</dbReference>
<dbReference type="PROSITE" id="PS51257">
    <property type="entry name" value="PROKAR_LIPOPROTEIN"/>
    <property type="match status" value="1"/>
</dbReference>
<proteinExistence type="predicted"/>
<keyword evidence="3" id="KW-0378">Hydrolase</keyword>
<accession>A0ABN9P8G3</accession>
<evidence type="ECO:0000313" key="3">
    <source>
        <dbReference type="EMBL" id="CAJ1586403.1"/>
    </source>
</evidence>
<keyword evidence="4" id="KW-1185">Reference proteome</keyword>
<dbReference type="EC" id="3.4.-.-" evidence="3"/>
<dbReference type="EMBL" id="OY726395">
    <property type="protein sequence ID" value="CAJ1586403.1"/>
    <property type="molecule type" value="Genomic_DNA"/>
</dbReference>
<feature type="signal peptide" evidence="1">
    <location>
        <begin position="1"/>
        <end position="24"/>
    </location>
</feature>
<keyword evidence="1" id="KW-0732">Signal</keyword>
<evidence type="ECO:0000313" key="4">
    <source>
        <dbReference type="Proteomes" id="UP001190466"/>
    </source>
</evidence>
<dbReference type="Pfam" id="PF01551">
    <property type="entry name" value="Peptidase_M23"/>
    <property type="match status" value="1"/>
</dbReference>
<dbReference type="InterPro" id="IPR016047">
    <property type="entry name" value="M23ase_b-sheet_dom"/>
</dbReference>
<name>A0ABN9P8G3_9MYCO</name>
<dbReference type="Proteomes" id="UP001190466">
    <property type="component" value="Chromosome"/>
</dbReference>
<dbReference type="SUPFAM" id="SSF51261">
    <property type="entry name" value="Duplicated hybrid motif"/>
    <property type="match status" value="1"/>
</dbReference>
<gene>
    <name evidence="3" type="ORF">MU0050_004262</name>
</gene>
<dbReference type="PANTHER" id="PTHR21666">
    <property type="entry name" value="PEPTIDASE-RELATED"/>
    <property type="match status" value="1"/>
</dbReference>
<dbReference type="InterPro" id="IPR011055">
    <property type="entry name" value="Dup_hybrid_motif"/>
</dbReference>
<dbReference type="PANTHER" id="PTHR21666:SF270">
    <property type="entry name" value="MUREIN HYDROLASE ACTIVATOR ENVC"/>
    <property type="match status" value="1"/>
</dbReference>
<dbReference type="Gene3D" id="2.70.70.10">
    <property type="entry name" value="Glucose Permease (Domain IIA)"/>
    <property type="match status" value="1"/>
</dbReference>
<evidence type="ECO:0000259" key="2">
    <source>
        <dbReference type="Pfam" id="PF01551"/>
    </source>
</evidence>
<feature type="domain" description="M23ase beta-sheet core" evidence="2">
    <location>
        <begin position="248"/>
        <end position="347"/>
    </location>
</feature>
<dbReference type="InterPro" id="IPR050570">
    <property type="entry name" value="Cell_wall_metabolism_enzyme"/>
</dbReference>
<dbReference type="CDD" id="cd12797">
    <property type="entry name" value="M23_peptidase"/>
    <property type="match status" value="1"/>
</dbReference>
<organism evidence="3 4">
    <name type="scientific">[Mycobacterium] wendilense</name>
    <dbReference type="NCBI Taxonomy" id="3064284"/>
    <lineage>
        <taxon>Bacteria</taxon>
        <taxon>Bacillati</taxon>
        <taxon>Actinomycetota</taxon>
        <taxon>Actinomycetes</taxon>
        <taxon>Mycobacteriales</taxon>
        <taxon>Mycobacteriaceae</taxon>
        <taxon>Mycolicibacter</taxon>
    </lineage>
</organism>
<dbReference type="RefSeq" id="WP_316512410.1">
    <property type="nucleotide sequence ID" value="NZ_OY726395.1"/>
</dbReference>
<feature type="chain" id="PRO_5045824077" evidence="1">
    <location>
        <begin position="25"/>
        <end position="409"/>
    </location>
</feature>
<sequence>MSRRALSRLLPLAASLLAAATVAACGSGPTESEPEAAPVTVPPAVATPLVGSAVAAPIPVPATDGRTHLVYELLLTNSLSGNATLNSLTARAGDRNLLTLSGDNLKYWTRTLGDNAVGTNVLGPGQSAVVWLDVVVDGGAAAPAEITHSVDLTVSKPVPGVVPPRLTQEVAPVTVSDAKPISISPPLEGPNWLSANSCCDMTAHRMAVNPLNGQLWLSERFAVDYVQLTDDFRLFSGDPTKLESYAYFGAPIRAVGGGKVITVVDNLPEQVPSKTPVGLPLDQYGGNHVVQDLGDGNYAFYAHLKPGSISVQVGDELSAGQQIAELGNSGNSDAPHLHFHVMDNPHPLAANGLPFVFDEFRLDQQVASVAGLERLFTGQPAPLRPGFAVRDEAQVAPLVLDIMNYAGAQ</sequence>
<protein>
    <submittedName>
        <fullName evidence="3">M23 family metallopeptidase</fullName>
        <ecNumber evidence="3">3.4.-.-</ecNumber>
    </submittedName>
</protein>